<feature type="transmembrane region" description="Helical" evidence="6">
    <location>
        <begin position="157"/>
        <end position="178"/>
    </location>
</feature>
<dbReference type="GO" id="GO:0022857">
    <property type="term" value="F:transmembrane transporter activity"/>
    <property type="evidence" value="ECO:0007669"/>
    <property type="project" value="InterPro"/>
</dbReference>
<feature type="domain" description="Major facilitator superfamily (MFS) profile" evidence="7">
    <location>
        <begin position="4"/>
        <end position="381"/>
    </location>
</feature>
<evidence type="ECO:0000256" key="3">
    <source>
        <dbReference type="ARBA" id="ARBA00022692"/>
    </source>
</evidence>
<keyword evidence="9" id="KW-1185">Reference proteome</keyword>
<feature type="transmembrane region" description="Helical" evidence="6">
    <location>
        <begin position="38"/>
        <end position="58"/>
    </location>
</feature>
<name>A0A1C7EL08_9BACL</name>
<dbReference type="PROSITE" id="PS50850">
    <property type="entry name" value="MFS"/>
    <property type="match status" value="1"/>
</dbReference>
<dbReference type="EMBL" id="CP016543">
    <property type="protein sequence ID" value="ANU24321.1"/>
    <property type="molecule type" value="Genomic_DNA"/>
</dbReference>
<dbReference type="RefSeq" id="WP_065527277.1">
    <property type="nucleotide sequence ID" value="NZ_CP016543.2"/>
</dbReference>
<evidence type="ECO:0000256" key="4">
    <source>
        <dbReference type="ARBA" id="ARBA00022989"/>
    </source>
</evidence>
<feature type="transmembrane region" description="Helical" evidence="6">
    <location>
        <begin position="70"/>
        <end position="89"/>
    </location>
</feature>
<dbReference type="GO" id="GO:0005886">
    <property type="term" value="C:plasma membrane"/>
    <property type="evidence" value="ECO:0007669"/>
    <property type="project" value="UniProtKB-SubCell"/>
</dbReference>
<gene>
    <name evidence="8" type="ORF">BCM40_13635</name>
</gene>
<feature type="transmembrane region" description="Helical" evidence="6">
    <location>
        <begin position="5"/>
        <end position="26"/>
    </location>
</feature>
<comment type="subcellular location">
    <subcellularLocation>
        <location evidence="1">Cell membrane</location>
        <topology evidence="1">Multi-pass membrane protein</topology>
    </subcellularLocation>
</comment>
<evidence type="ECO:0000259" key="7">
    <source>
        <dbReference type="PROSITE" id="PS50850"/>
    </source>
</evidence>
<evidence type="ECO:0000256" key="2">
    <source>
        <dbReference type="ARBA" id="ARBA00022448"/>
    </source>
</evidence>
<dbReference type="STRING" id="414778.BCM40_13635"/>
<dbReference type="PANTHER" id="PTHR23504:SF15">
    <property type="entry name" value="MAJOR FACILITATOR SUPERFAMILY (MFS) PROFILE DOMAIN-CONTAINING PROTEIN"/>
    <property type="match status" value="1"/>
</dbReference>
<dbReference type="InterPro" id="IPR001958">
    <property type="entry name" value="Tet-R_TetA/multi-R_MdtG-like"/>
</dbReference>
<dbReference type="InterPro" id="IPR036259">
    <property type="entry name" value="MFS_trans_sf"/>
</dbReference>
<sequence>MKKTILLLMSVQFFVYLGFGIIIPILPEVIVQQGYSEIHVGGLITIYALSSFFTAPLWGRLSDNTGRKKLILVGLAGFSLSFFLFSLFLDNLMLLYFSRIVGGLFSGALYTAVTGYVADITSNEDRNKYMGFLGMSIGLGFIFGPAIGGLLGSISLSLPFTTSAVLVLLLMGYASLVLKEPVRKGEAVKRALLPKGSSMLWQFRIRYLFLMSFMVTILLAGLESTFQLFQIKQISMTPLQLGYLFIASGFVDAAIQGGVVRRIKDGAETKWIIGAQLVTALGLFLLPFTNSLIFAGVALSIFTAGNALSRTALVSLTSKESGGKYGTAAGLTYSMDNLGRIIGPLAFTWLLTIQSGSIYYLSAALAIASILLIVLFKASNKTLATTKKASASA</sequence>
<evidence type="ECO:0000313" key="8">
    <source>
        <dbReference type="EMBL" id="ANU24321.1"/>
    </source>
</evidence>
<keyword evidence="3 6" id="KW-0812">Transmembrane</keyword>
<keyword evidence="2" id="KW-0813">Transport</keyword>
<feature type="transmembrane region" description="Helical" evidence="6">
    <location>
        <begin position="207"/>
        <end position="229"/>
    </location>
</feature>
<dbReference type="InterPro" id="IPR011701">
    <property type="entry name" value="MFS"/>
</dbReference>
<dbReference type="AlphaFoldDB" id="A0A1C7EL08"/>
<evidence type="ECO:0000313" key="9">
    <source>
        <dbReference type="Proteomes" id="UP000092495"/>
    </source>
</evidence>
<feature type="transmembrane region" description="Helical" evidence="6">
    <location>
        <begin position="272"/>
        <end position="302"/>
    </location>
</feature>
<dbReference type="Pfam" id="PF07690">
    <property type="entry name" value="MFS_1"/>
    <property type="match status" value="1"/>
</dbReference>
<dbReference type="KEGG" id="pdg:BCM40_13635"/>
<dbReference type="CDD" id="cd17325">
    <property type="entry name" value="MFS_MdtG_SLC18_like"/>
    <property type="match status" value="1"/>
</dbReference>
<evidence type="ECO:0000256" key="1">
    <source>
        <dbReference type="ARBA" id="ARBA00004651"/>
    </source>
</evidence>
<feature type="transmembrane region" description="Helical" evidence="6">
    <location>
        <begin position="241"/>
        <end position="260"/>
    </location>
</feature>
<keyword evidence="5 6" id="KW-0472">Membrane</keyword>
<evidence type="ECO:0000256" key="6">
    <source>
        <dbReference type="SAM" id="Phobius"/>
    </source>
</evidence>
<dbReference type="SUPFAM" id="SSF103473">
    <property type="entry name" value="MFS general substrate transporter"/>
    <property type="match status" value="1"/>
</dbReference>
<dbReference type="PANTHER" id="PTHR23504">
    <property type="entry name" value="MAJOR FACILITATOR SUPERFAMILY DOMAIN-CONTAINING PROTEIN 10"/>
    <property type="match status" value="1"/>
</dbReference>
<dbReference type="Proteomes" id="UP000092495">
    <property type="component" value="Chromosome"/>
</dbReference>
<reference evidence="8" key="1">
    <citation type="submission" date="2016-10" db="EMBL/GenBank/DDBJ databases">
        <authorList>
            <person name="See-Too W.S."/>
        </authorList>
    </citation>
    <scope>NUCLEOTIDE SEQUENCE</scope>
    <source>
        <strain evidence="8">DSM 22276</strain>
    </source>
</reference>
<dbReference type="OrthoDB" id="9793283at2"/>
<dbReference type="InterPro" id="IPR020846">
    <property type="entry name" value="MFS_dom"/>
</dbReference>
<feature type="transmembrane region" description="Helical" evidence="6">
    <location>
        <begin position="129"/>
        <end position="151"/>
    </location>
</feature>
<feature type="transmembrane region" description="Helical" evidence="6">
    <location>
        <begin position="358"/>
        <end position="378"/>
    </location>
</feature>
<keyword evidence="4 6" id="KW-1133">Transmembrane helix</keyword>
<accession>A0A1C7EL08</accession>
<feature type="transmembrane region" description="Helical" evidence="6">
    <location>
        <begin position="95"/>
        <end position="117"/>
    </location>
</feature>
<dbReference type="PRINTS" id="PR01035">
    <property type="entry name" value="TCRTETA"/>
</dbReference>
<protein>
    <submittedName>
        <fullName evidence="8">MFS transporter</fullName>
    </submittedName>
</protein>
<evidence type="ECO:0000256" key="5">
    <source>
        <dbReference type="ARBA" id="ARBA00023136"/>
    </source>
</evidence>
<proteinExistence type="predicted"/>
<dbReference type="Gene3D" id="1.20.1250.20">
    <property type="entry name" value="MFS general substrate transporter like domains"/>
    <property type="match status" value="1"/>
</dbReference>
<organism evidence="8 9">
    <name type="scientific">Planococcus donghaensis</name>
    <dbReference type="NCBI Taxonomy" id="414778"/>
    <lineage>
        <taxon>Bacteria</taxon>
        <taxon>Bacillati</taxon>
        <taxon>Bacillota</taxon>
        <taxon>Bacilli</taxon>
        <taxon>Bacillales</taxon>
        <taxon>Caryophanaceae</taxon>
        <taxon>Planococcus</taxon>
    </lineage>
</organism>